<dbReference type="GO" id="GO:0003723">
    <property type="term" value="F:RNA binding"/>
    <property type="evidence" value="ECO:0007669"/>
    <property type="project" value="UniProtKB-KW"/>
</dbReference>
<feature type="coiled-coil region" evidence="6">
    <location>
        <begin position="170"/>
        <end position="197"/>
    </location>
</feature>
<protein>
    <submittedName>
        <fullName evidence="8">Ribonuclease G</fullName>
        <ecNumber evidence="8">3.1.26.-</ecNumber>
    </submittedName>
</protein>
<evidence type="ECO:0000256" key="5">
    <source>
        <dbReference type="ARBA" id="ARBA00022884"/>
    </source>
</evidence>
<dbReference type="GO" id="GO:0005737">
    <property type="term" value="C:cytoplasm"/>
    <property type="evidence" value="ECO:0007669"/>
    <property type="project" value="TreeGrafter"/>
</dbReference>
<evidence type="ECO:0000313" key="8">
    <source>
        <dbReference type="EMBL" id="CUM93579.1"/>
    </source>
</evidence>
<dbReference type="PANTHER" id="PTHR30001">
    <property type="entry name" value="RIBONUCLEASE"/>
    <property type="match status" value="1"/>
</dbReference>
<evidence type="ECO:0000256" key="3">
    <source>
        <dbReference type="ARBA" id="ARBA00022801"/>
    </source>
</evidence>
<gene>
    <name evidence="8" type="primary">rng</name>
    <name evidence="8" type="ORF">ERS852572_01174</name>
</gene>
<keyword evidence="6" id="KW-0175">Coiled coil</keyword>
<dbReference type="InterPro" id="IPR012340">
    <property type="entry name" value="NA-bd_OB-fold"/>
</dbReference>
<dbReference type="GO" id="GO:0006364">
    <property type="term" value="P:rRNA processing"/>
    <property type="evidence" value="ECO:0007669"/>
    <property type="project" value="TreeGrafter"/>
</dbReference>
<evidence type="ECO:0000256" key="6">
    <source>
        <dbReference type="SAM" id="Coils"/>
    </source>
</evidence>
<dbReference type="InterPro" id="IPR019307">
    <property type="entry name" value="RNA-bd_AU-1/RNase_E/G"/>
</dbReference>
<dbReference type="PROSITE" id="PS50126">
    <property type="entry name" value="S1"/>
    <property type="match status" value="1"/>
</dbReference>
<dbReference type="InterPro" id="IPR003029">
    <property type="entry name" value="S1_domain"/>
</dbReference>
<accession>A0A173SV11</accession>
<keyword evidence="5" id="KW-0694">RNA-binding</keyword>
<dbReference type="GO" id="GO:0046872">
    <property type="term" value="F:metal ion binding"/>
    <property type="evidence" value="ECO:0007669"/>
    <property type="project" value="UniProtKB-KW"/>
</dbReference>
<dbReference type="SUPFAM" id="SSF50249">
    <property type="entry name" value="Nucleic acid-binding proteins"/>
    <property type="match status" value="1"/>
</dbReference>
<keyword evidence="3 8" id="KW-0378">Hydrolase</keyword>
<comment type="cofactor">
    <cofactor evidence="1">
        <name>Mg(2+)</name>
        <dbReference type="ChEBI" id="CHEBI:18420"/>
    </cofactor>
</comment>
<dbReference type="AlphaFoldDB" id="A0A173SV11"/>
<dbReference type="STRING" id="166486.ERS852572_01174"/>
<evidence type="ECO:0000256" key="2">
    <source>
        <dbReference type="ARBA" id="ARBA00022723"/>
    </source>
</evidence>
<dbReference type="GO" id="GO:0016787">
    <property type="term" value="F:hydrolase activity"/>
    <property type="evidence" value="ECO:0007669"/>
    <property type="project" value="UniProtKB-KW"/>
</dbReference>
<dbReference type="EC" id="3.1.26.-" evidence="8"/>
<dbReference type="Pfam" id="PF10150">
    <property type="entry name" value="RNase_E_G"/>
    <property type="match status" value="1"/>
</dbReference>
<keyword evidence="2" id="KW-0479">Metal-binding</keyword>
<dbReference type="Proteomes" id="UP000095350">
    <property type="component" value="Unassembled WGS sequence"/>
</dbReference>
<organism evidence="8 9">
    <name type="scientific">Roseburia intestinalis</name>
    <dbReference type="NCBI Taxonomy" id="166486"/>
    <lineage>
        <taxon>Bacteria</taxon>
        <taxon>Bacillati</taxon>
        <taxon>Bacillota</taxon>
        <taxon>Clostridia</taxon>
        <taxon>Lachnospirales</taxon>
        <taxon>Lachnospiraceae</taxon>
        <taxon>Roseburia</taxon>
    </lineage>
</organism>
<keyword evidence="4" id="KW-0460">Magnesium</keyword>
<proteinExistence type="predicted"/>
<name>A0A173SV11_9FIRM</name>
<evidence type="ECO:0000259" key="7">
    <source>
        <dbReference type="PROSITE" id="PS50126"/>
    </source>
</evidence>
<reference evidence="8 9" key="1">
    <citation type="submission" date="2015-09" db="EMBL/GenBank/DDBJ databases">
        <authorList>
            <consortium name="Pathogen Informatics"/>
        </authorList>
    </citation>
    <scope>NUCLEOTIDE SEQUENCE [LARGE SCALE GENOMIC DNA]</scope>
    <source>
        <strain evidence="8 9">2789STDY5834960</strain>
    </source>
</reference>
<dbReference type="InterPro" id="IPR004659">
    <property type="entry name" value="RNase_E/G"/>
</dbReference>
<dbReference type="PaxDb" id="166486-ERS852572_01174"/>
<dbReference type="RefSeq" id="WP_055193731.1">
    <property type="nucleotide sequence ID" value="NZ_CABIYH010000007.1"/>
</dbReference>
<evidence type="ECO:0000256" key="4">
    <source>
        <dbReference type="ARBA" id="ARBA00022842"/>
    </source>
</evidence>
<evidence type="ECO:0000313" key="9">
    <source>
        <dbReference type="Proteomes" id="UP000095350"/>
    </source>
</evidence>
<dbReference type="OrthoDB" id="9804278at2"/>
<evidence type="ECO:0000256" key="1">
    <source>
        <dbReference type="ARBA" id="ARBA00001946"/>
    </source>
</evidence>
<dbReference type="Gene3D" id="2.40.50.140">
    <property type="entry name" value="Nucleic acid-binding proteins"/>
    <property type="match status" value="1"/>
</dbReference>
<dbReference type="PANTHER" id="PTHR30001:SF0">
    <property type="entry name" value="RIBONUCLEASE G"/>
    <property type="match status" value="1"/>
</dbReference>
<feature type="domain" description="S1 motif" evidence="7">
    <location>
        <begin position="43"/>
        <end position="117"/>
    </location>
</feature>
<dbReference type="GO" id="GO:0004540">
    <property type="term" value="F:RNA nuclease activity"/>
    <property type="evidence" value="ECO:0007669"/>
    <property type="project" value="InterPro"/>
</dbReference>
<dbReference type="CDD" id="cd04453">
    <property type="entry name" value="S1_RNase_E"/>
    <property type="match status" value="1"/>
</dbReference>
<dbReference type="EMBL" id="CYXZ01000007">
    <property type="protein sequence ID" value="CUM93579.1"/>
    <property type="molecule type" value="Genomic_DNA"/>
</dbReference>
<sequence>MNRFIITTTEIEKKEYRIAALCDARQKLIEVTTESLTGTSVLGNIYIGRVENVVKNLNAAFVCIAPGQNCYLPLQELKNPVFTKKQSEKKAICAGDELLVQVVKEALKTKDPSVSTNLTFTGKYVILTTGKRKIGASSKLPKEKREKLLKFVEDFLSGKEQIPYGVIIRTNAAQASKEELLLELAQLEAEVQKIISGAKYLIRYSLVHKEEQPWQKMLNGLYETELGEVVTDDREIFETICNMYGVGAKQLVTGGSVRSRVDEILTGHGLKIRYYEDEMVSLSALSGITSQLHDALRERVWLKSGAYLIIQPTEALTVIDVNTGKNIAKKEMQENFLKVNIEAAEEIARQLRLRNISGIVIVDFINLEAKSAESELLNVFGAALKKDPVPTQIVEMTKLGLVEVTRKKIKKSLRESLS</sequence>